<dbReference type="Pfam" id="PF00528">
    <property type="entry name" value="BPD_transp_1"/>
    <property type="match status" value="1"/>
</dbReference>
<feature type="chain" id="PRO_5002771380" evidence="8">
    <location>
        <begin position="19"/>
        <end position="252"/>
    </location>
</feature>
<evidence type="ECO:0000256" key="5">
    <source>
        <dbReference type="ARBA" id="ARBA00022989"/>
    </source>
</evidence>
<feature type="transmembrane region" description="Helical" evidence="7">
    <location>
        <begin position="122"/>
        <end position="143"/>
    </location>
</feature>
<evidence type="ECO:0000256" key="4">
    <source>
        <dbReference type="ARBA" id="ARBA00022692"/>
    </source>
</evidence>
<dbReference type="KEGG" id="cur:cu0409"/>
<dbReference type="InterPro" id="IPR051322">
    <property type="entry name" value="AA_ABC_Transporter_Permease"/>
</dbReference>
<dbReference type="GO" id="GO:0005886">
    <property type="term" value="C:plasma membrane"/>
    <property type="evidence" value="ECO:0007669"/>
    <property type="project" value="UniProtKB-SubCell"/>
</dbReference>
<dbReference type="GO" id="GO:0048473">
    <property type="term" value="P:D-methionine transmembrane transport"/>
    <property type="evidence" value="ECO:0007669"/>
    <property type="project" value="TreeGrafter"/>
</dbReference>
<keyword evidence="3" id="KW-1003">Cell membrane</keyword>
<dbReference type="PANTHER" id="PTHR30450:SF14">
    <property type="entry name" value="TRANSPORTER, PERMEASE PROTEIN, PUTATIVE-RELATED"/>
    <property type="match status" value="1"/>
</dbReference>
<evidence type="ECO:0000256" key="8">
    <source>
        <dbReference type="SAM" id="SignalP"/>
    </source>
</evidence>
<protein>
    <submittedName>
        <fullName evidence="10">Methionine ABC transport system, permease protein</fullName>
    </submittedName>
</protein>
<feature type="domain" description="ABC transmembrane type-1" evidence="9">
    <location>
        <begin position="48"/>
        <end position="242"/>
    </location>
</feature>
<dbReference type="CDD" id="cd06261">
    <property type="entry name" value="TM_PBP2"/>
    <property type="match status" value="1"/>
</dbReference>
<organism evidence="10 11">
    <name type="scientific">Corynebacterium urealyticum (strain ATCC 43042 / DSM 7109)</name>
    <dbReference type="NCBI Taxonomy" id="504474"/>
    <lineage>
        <taxon>Bacteria</taxon>
        <taxon>Bacillati</taxon>
        <taxon>Actinomycetota</taxon>
        <taxon>Actinomycetes</taxon>
        <taxon>Mycobacteriales</taxon>
        <taxon>Corynebacteriaceae</taxon>
        <taxon>Corynebacterium</taxon>
    </lineage>
</organism>
<evidence type="ECO:0000256" key="6">
    <source>
        <dbReference type="ARBA" id="ARBA00023136"/>
    </source>
</evidence>
<evidence type="ECO:0000313" key="10">
    <source>
        <dbReference type="EMBL" id="CAQ04369.1"/>
    </source>
</evidence>
<keyword evidence="2 7" id="KW-0813">Transport</keyword>
<feature type="transmembrane region" description="Helical" evidence="7">
    <location>
        <begin position="223"/>
        <end position="246"/>
    </location>
</feature>
<feature type="transmembrane region" description="Helical" evidence="7">
    <location>
        <begin position="51"/>
        <end position="75"/>
    </location>
</feature>
<dbReference type="Proteomes" id="UP000001727">
    <property type="component" value="Chromosome"/>
</dbReference>
<dbReference type="PANTHER" id="PTHR30450">
    <property type="entry name" value="ABC TRANSPORTER PERMEASE"/>
    <property type="match status" value="1"/>
</dbReference>
<dbReference type="PROSITE" id="PS50928">
    <property type="entry name" value="ABC_TM1"/>
    <property type="match status" value="1"/>
</dbReference>
<evidence type="ECO:0000256" key="2">
    <source>
        <dbReference type="ARBA" id="ARBA00022448"/>
    </source>
</evidence>
<dbReference type="HOGENOM" id="CLU_077375_0_1_11"/>
<keyword evidence="8" id="KW-0732">Signal</keyword>
<proteinExistence type="inferred from homology"/>
<evidence type="ECO:0000256" key="7">
    <source>
        <dbReference type="RuleBase" id="RU363032"/>
    </source>
</evidence>
<keyword evidence="5 7" id="KW-1133">Transmembrane helix</keyword>
<accession>B1VF30</accession>
<dbReference type="SUPFAM" id="SSF161098">
    <property type="entry name" value="MetI-like"/>
    <property type="match status" value="1"/>
</dbReference>
<dbReference type="STRING" id="504474.cu0409"/>
<reference evidence="10 11" key="1">
    <citation type="journal article" date="2008" name="J. Biotechnol.">
        <title>The lifestyle of Corynebacterium urealyticum derived from its complete genome sequence established by pyrosequencing.</title>
        <authorList>
            <person name="Tauch A."/>
            <person name="Trost E."/>
            <person name="Tilker A."/>
            <person name="Ludewig U."/>
            <person name="Schneiker S."/>
            <person name="Goesmann A."/>
            <person name="Arnold W."/>
            <person name="Bekel T."/>
            <person name="Brinkrolf K."/>
            <person name="Brune I."/>
            <person name="Goetker S."/>
            <person name="Kalinowski J."/>
            <person name="Kamp P.-B."/>
            <person name="Lobo F.P."/>
            <person name="Viehoever P."/>
            <person name="Weisshaar B."/>
            <person name="Soriano F."/>
            <person name="Droege M."/>
            <person name="Puehler A."/>
        </authorList>
    </citation>
    <scope>NUCLEOTIDE SEQUENCE [LARGE SCALE GENOMIC DNA]</scope>
    <source>
        <strain evidence="11">ATCC 43042 / DSM 7109</strain>
    </source>
</reference>
<dbReference type="Gene3D" id="1.10.3720.10">
    <property type="entry name" value="MetI-like"/>
    <property type="match status" value="1"/>
</dbReference>
<dbReference type="eggNOG" id="COG2011">
    <property type="taxonomic scope" value="Bacteria"/>
</dbReference>
<name>B1VF30_CORU7</name>
<evidence type="ECO:0000313" key="11">
    <source>
        <dbReference type="Proteomes" id="UP000001727"/>
    </source>
</evidence>
<dbReference type="EMBL" id="AM942444">
    <property type="protein sequence ID" value="CAQ04369.1"/>
    <property type="molecule type" value="Genomic_DNA"/>
</dbReference>
<comment type="similarity">
    <text evidence="7">Belongs to the binding-protein-dependent transport system permease family.</text>
</comment>
<gene>
    <name evidence="10" type="ordered locus">cu0409</name>
</gene>
<feature type="signal peptide" evidence="8">
    <location>
        <begin position="1"/>
        <end position="18"/>
    </location>
</feature>
<feature type="transmembrane region" description="Helical" evidence="7">
    <location>
        <begin position="87"/>
        <end position="110"/>
    </location>
</feature>
<evidence type="ECO:0000256" key="1">
    <source>
        <dbReference type="ARBA" id="ARBA00004651"/>
    </source>
</evidence>
<keyword evidence="4 7" id="KW-0812">Transmembrane</keyword>
<keyword evidence="11" id="KW-1185">Reference proteome</keyword>
<evidence type="ECO:0000259" key="9">
    <source>
        <dbReference type="PROSITE" id="PS50928"/>
    </source>
</evidence>
<dbReference type="InterPro" id="IPR000515">
    <property type="entry name" value="MetI-like"/>
</dbReference>
<evidence type="ECO:0000256" key="3">
    <source>
        <dbReference type="ARBA" id="ARBA00022475"/>
    </source>
</evidence>
<feature type="transmembrane region" description="Helical" evidence="7">
    <location>
        <begin position="168"/>
        <end position="192"/>
    </location>
</feature>
<dbReference type="InterPro" id="IPR035906">
    <property type="entry name" value="MetI-like_sf"/>
</dbReference>
<dbReference type="AlphaFoldDB" id="B1VF30"/>
<sequence length="252" mass="26532">MSALTTFPTAAGSTATTAATAPATASPDTLVLAAMDWDRLGGTFTQAIYDTLTMVLATLVIGGLLGLVFGMLLYTTRPGGVLSNKPIYWVINFLVNFVRPIPFIILLTAIGPLSDALVGSRIGLKAAVLGMVIAATFGAARIVEQNLVTIDPGVIEAAKSMGASPLRIIFTVIIPEALGPLILGFTFMFIAIVDMSAMAGYIGAGGLGDFAIVYGYRAFNDEVTWITVLVIIVIVQAAQLFGNWLAKKVMRR</sequence>
<comment type="subcellular location">
    <subcellularLocation>
        <location evidence="1 7">Cell membrane</location>
        <topology evidence="1 7">Multi-pass membrane protein</topology>
    </subcellularLocation>
</comment>
<feature type="transmembrane region" description="Helical" evidence="7">
    <location>
        <begin position="198"/>
        <end position="216"/>
    </location>
</feature>
<keyword evidence="6 7" id="KW-0472">Membrane</keyword>